<dbReference type="PANTHER" id="PTHR30146">
    <property type="entry name" value="LACI-RELATED TRANSCRIPTIONAL REPRESSOR"/>
    <property type="match status" value="1"/>
</dbReference>
<dbReference type="Pfam" id="PF00356">
    <property type="entry name" value="LacI"/>
    <property type="match status" value="1"/>
</dbReference>
<evidence type="ECO:0000256" key="1">
    <source>
        <dbReference type="ARBA" id="ARBA00023015"/>
    </source>
</evidence>
<comment type="caution">
    <text evidence="6">The sequence shown here is derived from an EMBL/GenBank/DDBJ whole genome shotgun (WGS) entry which is preliminary data.</text>
</comment>
<feature type="domain" description="HTH lacI-type" evidence="4">
    <location>
        <begin position="48"/>
        <end position="103"/>
    </location>
</feature>
<evidence type="ECO:0000313" key="7">
    <source>
        <dbReference type="Proteomes" id="UP000298127"/>
    </source>
</evidence>
<dbReference type="SUPFAM" id="SSF47413">
    <property type="entry name" value="lambda repressor-like DNA-binding domains"/>
    <property type="match status" value="1"/>
</dbReference>
<sequence length="366" mass="39500">MKMSRVMQCAPERRRADVNAGWYRALPSRKPHLVTRVNSALYAEPVIATSEDVARRAGVSRATVSQILNGRGQRFAVETRERVTQAASELEYQPSAAGRTLAKGSSDIVIAVIPYTTFGGNLQDIFQTATEELATRGLTLLLHLATDSTAPLDRVVTGMKPRAVISLTPFSRAELDLLKSRGVLAFDPQSASSKVRTDPNVDIGALQARYLVDRGYESLVFAHLQDARLDPFGEGREEGVRRVCTEHGLPEPMIIRLGIDPDDALAAIDSIKLPGAGVVCYNDDVATALLSAATIRGWKVPDEVGFIGMDHTPLSAVTLPPLSTVGYDQRAAAYNLITAALHGLGESVDDREPMDVKFALVPRGTA</sequence>
<dbReference type="EMBL" id="SPQZ01000001">
    <property type="protein sequence ID" value="TFV99866.1"/>
    <property type="molecule type" value="Genomic_DNA"/>
</dbReference>
<keyword evidence="7" id="KW-1185">Reference proteome</keyword>
<dbReference type="Pfam" id="PF13377">
    <property type="entry name" value="Peripla_BP_3"/>
    <property type="match status" value="1"/>
</dbReference>
<dbReference type="CDD" id="cd01392">
    <property type="entry name" value="HTH_LacI"/>
    <property type="match status" value="1"/>
</dbReference>
<accession>A0A4Y9R8Z0</accession>
<organism evidence="6 7">
    <name type="scientific">Orlajensenia leifsoniae</name>
    <dbReference type="NCBI Taxonomy" id="2561933"/>
    <lineage>
        <taxon>Bacteria</taxon>
        <taxon>Bacillati</taxon>
        <taxon>Actinomycetota</taxon>
        <taxon>Actinomycetes</taxon>
        <taxon>Micrococcales</taxon>
        <taxon>Microbacteriaceae</taxon>
        <taxon>Orlajensenia</taxon>
    </lineage>
</organism>
<proteinExistence type="predicted"/>
<gene>
    <name evidence="6" type="ORF">E4M00_01270</name>
</gene>
<dbReference type="InterPro" id="IPR001387">
    <property type="entry name" value="Cro/C1-type_HTH"/>
</dbReference>
<dbReference type="InterPro" id="IPR028082">
    <property type="entry name" value="Peripla_BP_I"/>
</dbReference>
<dbReference type="InterPro" id="IPR046335">
    <property type="entry name" value="LacI/GalR-like_sensor"/>
</dbReference>
<reference evidence="6 7" key="1">
    <citation type="journal article" date="2018" name="J. Microbiol.">
        <title>Leifsonia flava sp. nov., a novel actinobacterium isolated from the rhizosphere of Aquilegia viridiflora.</title>
        <authorList>
            <person name="Cai Y."/>
            <person name="Tao W.Z."/>
            <person name="Ma Y.J."/>
            <person name="Cheng J."/>
            <person name="Zhang M.Y."/>
            <person name="Zhang Y.X."/>
        </authorList>
    </citation>
    <scope>NUCLEOTIDE SEQUENCE [LARGE SCALE GENOMIC DNA]</scope>
    <source>
        <strain evidence="6 7">SYP-B2174</strain>
    </source>
</reference>
<dbReference type="Gene3D" id="1.10.260.40">
    <property type="entry name" value="lambda repressor-like DNA-binding domains"/>
    <property type="match status" value="1"/>
</dbReference>
<dbReference type="PANTHER" id="PTHR30146:SF153">
    <property type="entry name" value="LACTOSE OPERON REPRESSOR"/>
    <property type="match status" value="1"/>
</dbReference>
<dbReference type="AlphaFoldDB" id="A0A4Y9R8Z0"/>
<name>A0A4Y9R8Z0_9MICO</name>
<dbReference type="GO" id="GO:0003700">
    <property type="term" value="F:DNA-binding transcription factor activity"/>
    <property type="evidence" value="ECO:0007669"/>
    <property type="project" value="TreeGrafter"/>
</dbReference>
<evidence type="ECO:0000256" key="3">
    <source>
        <dbReference type="ARBA" id="ARBA00023163"/>
    </source>
</evidence>
<dbReference type="InterPro" id="IPR010982">
    <property type="entry name" value="Lambda_DNA-bd_dom_sf"/>
</dbReference>
<evidence type="ECO:0000256" key="2">
    <source>
        <dbReference type="ARBA" id="ARBA00023125"/>
    </source>
</evidence>
<dbReference type="Proteomes" id="UP000298127">
    <property type="component" value="Unassembled WGS sequence"/>
</dbReference>
<evidence type="ECO:0000259" key="5">
    <source>
        <dbReference type="PROSITE" id="PS50943"/>
    </source>
</evidence>
<dbReference type="SUPFAM" id="SSF53822">
    <property type="entry name" value="Periplasmic binding protein-like I"/>
    <property type="match status" value="1"/>
</dbReference>
<evidence type="ECO:0000313" key="6">
    <source>
        <dbReference type="EMBL" id="TFV99866.1"/>
    </source>
</evidence>
<dbReference type="PROSITE" id="PS50943">
    <property type="entry name" value="HTH_CROC1"/>
    <property type="match status" value="1"/>
</dbReference>
<keyword evidence="3" id="KW-0804">Transcription</keyword>
<dbReference type="InterPro" id="IPR000843">
    <property type="entry name" value="HTH_LacI"/>
</dbReference>
<dbReference type="GO" id="GO:0000976">
    <property type="term" value="F:transcription cis-regulatory region binding"/>
    <property type="evidence" value="ECO:0007669"/>
    <property type="project" value="TreeGrafter"/>
</dbReference>
<feature type="domain" description="HTH cro/C1-type" evidence="5">
    <location>
        <begin position="49"/>
        <end position="71"/>
    </location>
</feature>
<protein>
    <submittedName>
        <fullName evidence="6">LacI family transcriptional regulator</fullName>
    </submittedName>
</protein>
<keyword evidence="1" id="KW-0805">Transcription regulation</keyword>
<dbReference type="Gene3D" id="3.40.50.2300">
    <property type="match status" value="2"/>
</dbReference>
<evidence type="ECO:0000259" key="4">
    <source>
        <dbReference type="PROSITE" id="PS50932"/>
    </source>
</evidence>
<keyword evidence="2" id="KW-0238">DNA-binding</keyword>
<dbReference type="SMART" id="SM00354">
    <property type="entry name" value="HTH_LACI"/>
    <property type="match status" value="1"/>
</dbReference>
<dbReference type="CDD" id="cd06267">
    <property type="entry name" value="PBP1_LacI_sugar_binding-like"/>
    <property type="match status" value="1"/>
</dbReference>
<dbReference type="PROSITE" id="PS50932">
    <property type="entry name" value="HTH_LACI_2"/>
    <property type="match status" value="1"/>
</dbReference>